<accession>A0A413T4L6</accession>
<reference evidence="1 2" key="1">
    <citation type="submission" date="2018-08" db="EMBL/GenBank/DDBJ databases">
        <title>A genome reference for cultivated species of the human gut microbiota.</title>
        <authorList>
            <person name="Zou Y."/>
            <person name="Xue W."/>
            <person name="Luo G."/>
        </authorList>
    </citation>
    <scope>NUCLEOTIDE SEQUENCE [LARGE SCALE GENOMIC DNA]</scope>
    <source>
        <strain evidence="1 2">AM42-38</strain>
    </source>
</reference>
<dbReference type="InterPro" id="IPR045724">
    <property type="entry name" value="DUF6078"/>
</dbReference>
<dbReference type="Proteomes" id="UP000283855">
    <property type="component" value="Unassembled WGS sequence"/>
</dbReference>
<evidence type="ECO:0000313" key="1">
    <source>
        <dbReference type="EMBL" id="RHA78661.1"/>
    </source>
</evidence>
<comment type="caution">
    <text evidence="1">The sequence shown here is derived from an EMBL/GenBank/DDBJ whole genome shotgun (WGS) entry which is preliminary data.</text>
</comment>
<dbReference type="RefSeq" id="WP_022278161.1">
    <property type="nucleotide sequence ID" value="NZ_CABJGD010000002.1"/>
</dbReference>
<gene>
    <name evidence="1" type="ORF">DW921_01570</name>
</gene>
<organism evidence="1 2">
    <name type="scientific">Phocaeicola coprophilus</name>
    <dbReference type="NCBI Taxonomy" id="387090"/>
    <lineage>
        <taxon>Bacteria</taxon>
        <taxon>Pseudomonadati</taxon>
        <taxon>Bacteroidota</taxon>
        <taxon>Bacteroidia</taxon>
        <taxon>Bacteroidales</taxon>
        <taxon>Bacteroidaceae</taxon>
        <taxon>Phocaeicola</taxon>
    </lineage>
</organism>
<proteinExistence type="predicted"/>
<evidence type="ECO:0000313" key="2">
    <source>
        <dbReference type="Proteomes" id="UP000283855"/>
    </source>
</evidence>
<dbReference type="Pfam" id="PF19555">
    <property type="entry name" value="DUF6078"/>
    <property type="match status" value="1"/>
</dbReference>
<sequence length="146" mass="17274">MLKNFEYSMLPFGFVHCFCNNCRKADQCLRNLTLSYVPDTEVTVKMINPHLVVPDGKCPYYLSSKTKKFAYGISHLFDELPFGKVKSVREELINHYGRTNYYRLKRKERSFPPAEQDYVKSVLQRYGVKGSPAFDEYREEYDWEGR</sequence>
<dbReference type="AlphaFoldDB" id="A0A413T4L6"/>
<protein>
    <submittedName>
        <fullName evidence="1">Uncharacterized protein</fullName>
    </submittedName>
</protein>
<dbReference type="EMBL" id="QSFT01000002">
    <property type="protein sequence ID" value="RHA78661.1"/>
    <property type="molecule type" value="Genomic_DNA"/>
</dbReference>
<name>A0A413T4L6_9BACT</name>